<dbReference type="STRING" id="1122192.SAMN02745673_04293"/>
<organism evidence="14 15">
    <name type="scientific">Marinactinospora thermotolerans DSM 45154</name>
    <dbReference type="NCBI Taxonomy" id="1122192"/>
    <lineage>
        <taxon>Bacteria</taxon>
        <taxon>Bacillati</taxon>
        <taxon>Actinomycetota</taxon>
        <taxon>Actinomycetes</taxon>
        <taxon>Streptosporangiales</taxon>
        <taxon>Nocardiopsidaceae</taxon>
        <taxon>Marinactinospora</taxon>
    </lineage>
</organism>
<keyword evidence="8" id="KW-0805">Transcription regulation</keyword>
<evidence type="ECO:0000256" key="2">
    <source>
        <dbReference type="ARBA" id="ARBA00007957"/>
    </source>
</evidence>
<feature type="transmembrane region" description="Helical" evidence="13">
    <location>
        <begin position="38"/>
        <end position="58"/>
    </location>
</feature>
<keyword evidence="13" id="KW-0812">Transmembrane</keyword>
<dbReference type="GO" id="GO:0008270">
    <property type="term" value="F:zinc ion binding"/>
    <property type="evidence" value="ECO:0007669"/>
    <property type="project" value="TreeGrafter"/>
</dbReference>
<keyword evidence="13" id="KW-0472">Membrane</keyword>
<dbReference type="Proteomes" id="UP000190637">
    <property type="component" value="Unassembled WGS sequence"/>
</dbReference>
<evidence type="ECO:0000256" key="1">
    <source>
        <dbReference type="ARBA" id="ARBA00004496"/>
    </source>
</evidence>
<evidence type="ECO:0000256" key="7">
    <source>
        <dbReference type="ARBA" id="ARBA00023004"/>
    </source>
</evidence>
<evidence type="ECO:0000313" key="15">
    <source>
        <dbReference type="Proteomes" id="UP000190637"/>
    </source>
</evidence>
<evidence type="ECO:0000256" key="4">
    <source>
        <dbReference type="ARBA" id="ARBA00022491"/>
    </source>
</evidence>
<dbReference type="GO" id="GO:1900376">
    <property type="term" value="P:regulation of secondary metabolite biosynthetic process"/>
    <property type="evidence" value="ECO:0007669"/>
    <property type="project" value="TreeGrafter"/>
</dbReference>
<keyword evidence="3" id="KW-0963">Cytoplasm</keyword>
<evidence type="ECO:0000256" key="12">
    <source>
        <dbReference type="PIRSR" id="PIRSR602481-2"/>
    </source>
</evidence>
<sequence length="219" mass="23116">MSETQVALVTRSGDGELSEFSDAPGCDLGHRQRRTPSVGLSTVSYFTAYLYSLVFLSYSSLCPMLAAMDNATDLRAAGLRVTAARLAILDAVREGNHLDAEHVAQAVRGKVGHVSTQAVYDALHALTGAGLLRRIEPAGSPARYEARVGDNHHHLVCRECGEVTDIDCVVGEAPCLEPSQTNGYTIAAAEVVFWGVCPNCQTKDGDSSGDSVGAPARPA</sequence>
<gene>
    <name evidence="14" type="ORF">SAMN02745673_04293</name>
</gene>
<dbReference type="EMBL" id="FUWS01000013">
    <property type="protein sequence ID" value="SKA34408.1"/>
    <property type="molecule type" value="Genomic_DNA"/>
</dbReference>
<dbReference type="InterPro" id="IPR036388">
    <property type="entry name" value="WH-like_DNA-bd_sf"/>
</dbReference>
<keyword evidence="15" id="KW-1185">Reference proteome</keyword>
<comment type="subcellular location">
    <subcellularLocation>
        <location evidence="1">Cytoplasm</location>
    </subcellularLocation>
</comment>
<accession>A0A1T4T2N1</accession>
<dbReference type="CDD" id="cd07153">
    <property type="entry name" value="Fur_like"/>
    <property type="match status" value="1"/>
</dbReference>
<dbReference type="GO" id="GO:0005737">
    <property type="term" value="C:cytoplasm"/>
    <property type="evidence" value="ECO:0007669"/>
    <property type="project" value="UniProtKB-SubCell"/>
</dbReference>
<protein>
    <submittedName>
        <fullName evidence="14">Fe2+ or Zn2+ uptake regulation protein</fullName>
    </submittedName>
</protein>
<dbReference type="GO" id="GO:0000976">
    <property type="term" value="F:transcription cis-regulatory region binding"/>
    <property type="evidence" value="ECO:0007669"/>
    <property type="project" value="TreeGrafter"/>
</dbReference>
<dbReference type="InterPro" id="IPR043135">
    <property type="entry name" value="Fur_C"/>
</dbReference>
<feature type="binding site" evidence="11">
    <location>
        <position position="200"/>
    </location>
    <ligand>
        <name>Zn(2+)</name>
        <dbReference type="ChEBI" id="CHEBI:29105"/>
    </ligand>
</feature>
<evidence type="ECO:0000256" key="11">
    <source>
        <dbReference type="PIRSR" id="PIRSR602481-1"/>
    </source>
</evidence>
<evidence type="ECO:0000256" key="9">
    <source>
        <dbReference type="ARBA" id="ARBA00023125"/>
    </source>
</evidence>
<dbReference type="InterPro" id="IPR036390">
    <property type="entry name" value="WH_DNA-bd_sf"/>
</dbReference>
<feature type="binding site" evidence="12">
    <location>
        <position position="172"/>
    </location>
    <ligand>
        <name>Fe cation</name>
        <dbReference type="ChEBI" id="CHEBI:24875"/>
    </ligand>
</feature>
<evidence type="ECO:0000256" key="3">
    <source>
        <dbReference type="ARBA" id="ARBA00022490"/>
    </source>
</evidence>
<comment type="cofactor">
    <cofactor evidence="12">
        <name>Mn(2+)</name>
        <dbReference type="ChEBI" id="CHEBI:29035"/>
    </cofactor>
    <cofactor evidence="12">
        <name>Fe(2+)</name>
        <dbReference type="ChEBI" id="CHEBI:29033"/>
    </cofactor>
    <text evidence="12">Binds 1 Mn(2+) or Fe(2+) ion per subunit.</text>
</comment>
<keyword evidence="7 12" id="KW-0408">Iron</keyword>
<dbReference type="Gene3D" id="3.30.1490.190">
    <property type="match status" value="1"/>
</dbReference>
<keyword evidence="4" id="KW-0678">Repressor</keyword>
<dbReference type="AlphaFoldDB" id="A0A1T4T2N1"/>
<dbReference type="Pfam" id="PF01475">
    <property type="entry name" value="FUR"/>
    <property type="match status" value="1"/>
</dbReference>
<keyword evidence="13" id="KW-1133">Transmembrane helix</keyword>
<feature type="binding site" evidence="11">
    <location>
        <position position="197"/>
    </location>
    <ligand>
        <name>Zn(2+)</name>
        <dbReference type="ChEBI" id="CHEBI:29105"/>
    </ligand>
</feature>
<feature type="binding site" evidence="11">
    <location>
        <position position="157"/>
    </location>
    <ligand>
        <name>Zn(2+)</name>
        <dbReference type="ChEBI" id="CHEBI:29105"/>
    </ligand>
</feature>
<reference evidence="14 15" key="1">
    <citation type="submission" date="2017-02" db="EMBL/GenBank/DDBJ databases">
        <authorList>
            <person name="Peterson S.W."/>
        </authorList>
    </citation>
    <scope>NUCLEOTIDE SEQUENCE [LARGE SCALE GENOMIC DNA]</scope>
    <source>
        <strain evidence="14 15">DSM 45154</strain>
    </source>
</reference>
<comment type="similarity">
    <text evidence="2">Belongs to the Fur family.</text>
</comment>
<proteinExistence type="inferred from homology"/>
<evidence type="ECO:0000256" key="5">
    <source>
        <dbReference type="ARBA" id="ARBA00022723"/>
    </source>
</evidence>
<keyword evidence="9" id="KW-0238">DNA-binding</keyword>
<evidence type="ECO:0000256" key="10">
    <source>
        <dbReference type="ARBA" id="ARBA00023163"/>
    </source>
</evidence>
<keyword evidence="5 11" id="KW-0479">Metal-binding</keyword>
<evidence type="ECO:0000256" key="8">
    <source>
        <dbReference type="ARBA" id="ARBA00023015"/>
    </source>
</evidence>
<evidence type="ECO:0000313" key="14">
    <source>
        <dbReference type="EMBL" id="SKA34408.1"/>
    </source>
</evidence>
<feature type="binding site" evidence="11">
    <location>
        <position position="160"/>
    </location>
    <ligand>
        <name>Zn(2+)</name>
        <dbReference type="ChEBI" id="CHEBI:29105"/>
    </ligand>
</feature>
<keyword evidence="10" id="KW-0804">Transcription</keyword>
<evidence type="ECO:0000256" key="6">
    <source>
        <dbReference type="ARBA" id="ARBA00022833"/>
    </source>
</evidence>
<dbReference type="Gene3D" id="1.10.10.10">
    <property type="entry name" value="Winged helix-like DNA-binding domain superfamily/Winged helix DNA-binding domain"/>
    <property type="match status" value="1"/>
</dbReference>
<comment type="cofactor">
    <cofactor evidence="11">
        <name>Zn(2+)</name>
        <dbReference type="ChEBI" id="CHEBI:29105"/>
    </cofactor>
    <text evidence="11">Binds 1 zinc ion per subunit.</text>
</comment>
<dbReference type="GO" id="GO:0003700">
    <property type="term" value="F:DNA-binding transcription factor activity"/>
    <property type="evidence" value="ECO:0007669"/>
    <property type="project" value="InterPro"/>
</dbReference>
<keyword evidence="6 11" id="KW-0862">Zinc</keyword>
<name>A0A1T4T2N1_9ACTN</name>
<dbReference type="GO" id="GO:0045892">
    <property type="term" value="P:negative regulation of DNA-templated transcription"/>
    <property type="evidence" value="ECO:0007669"/>
    <property type="project" value="TreeGrafter"/>
</dbReference>
<dbReference type="InterPro" id="IPR002481">
    <property type="entry name" value="FUR"/>
</dbReference>
<evidence type="ECO:0000256" key="13">
    <source>
        <dbReference type="SAM" id="Phobius"/>
    </source>
</evidence>
<dbReference type="SUPFAM" id="SSF46785">
    <property type="entry name" value="Winged helix' DNA-binding domain"/>
    <property type="match status" value="1"/>
</dbReference>
<dbReference type="PANTHER" id="PTHR33202">
    <property type="entry name" value="ZINC UPTAKE REGULATION PROTEIN"/>
    <property type="match status" value="1"/>
</dbReference>
<dbReference type="PANTHER" id="PTHR33202:SF18">
    <property type="entry name" value="TRANSCRIPTIONAL REGULATOR FURA"/>
    <property type="match status" value="1"/>
</dbReference>